<dbReference type="Proteomes" id="UP000285575">
    <property type="component" value="Unassembled WGS sequence"/>
</dbReference>
<dbReference type="PANTHER" id="PTHR31683">
    <property type="entry name" value="PECTATE LYASE 18-RELATED"/>
    <property type="match status" value="1"/>
</dbReference>
<comment type="subcellular location">
    <subcellularLocation>
        <location evidence="2">Secreted</location>
    </subcellularLocation>
</comment>
<evidence type="ECO:0000256" key="1">
    <source>
        <dbReference type="ARBA" id="ARBA00023239"/>
    </source>
</evidence>
<evidence type="ECO:0000313" key="5">
    <source>
        <dbReference type="EMBL" id="RVU47483.1"/>
    </source>
</evidence>
<evidence type="ECO:0000256" key="3">
    <source>
        <dbReference type="SAM" id="SignalP"/>
    </source>
</evidence>
<sequence>MRRFFTGTAGAVAALTLTLAVSGAQAQTDPARQQAPADGWAALAGGTRGGANAESAQIYTVTNRVQLQAALDDGAGLPKIVKVVGTIDMSEGRPYLSRADQTSRGNVRLPSNTTLIGAGPGAGFVNAQVLISGVSQVIVRNLKIVAPCDVAPVFDPTDGANGSWNAAFDAISVISSDHVWIDRNTITDVPVTDDTLPIENGQVRQCHDGAIDITQASDHVTVSYNVIEMHNKTVLIGGNDSHTGDAGRLRVTLANNVFRNVVQRAPRVRYGQVHLFNNLHLGSRTAQPYPHSYSVGVGKAAKIISTANVHTITGAAPGCASVVSATTPDADSRFVDTGSVLNGAALGPCAFAADVGWSVPYVFRARPASLVSAHVLATAGAGRFSTAITGTGNQATPPGTRAPAPGDMAAHTDTRLSLAFDNVPTLGTSGFITVRRASDGVVVDTIDISNAPSAGETQTAIPRTNMEIDAIARGAMPENPALARWVWYRPLRVVSNRVEIQLHDGKLAHGTAYTVSIDPGVINGTLFGQAFNGIAPGDGWTFTTRAAPASYTNLTVDDTGSTADFRSLQGALNWVMRHCSQGSATNAFGCNTLATPKLITVANGRYREFNMLRRVLNLTIRGESRDGVVIGDVNFESFNSGSGGTSASPGTAFTTGGRVIGRRILLGGRASMLVESCDLLTLENFTFVNPHARINTFDNQAEVIYFNTGSTATAGRMVAKQVSFLSQQDTLQLKGYVWVYQSLVEGNVDFIWGGPMAALFEDSEIRSVRDTSSSSPGYILQARAIAGDKGFVFLNSRLTAGPGVTAAYLARSGGTTSSTYIDNIAFINTRIGPHILPVGWCVGTGTSKTGTGTGNCSTNPPPWAGTTTGAATDAAGWREWGSTDLDGNPLDLSQRLGSATVNVAGTPRSVVLAKPLDSTAGLATRAEVFANSTAGGLPAGWVPVP</sequence>
<feature type="signal peptide" evidence="3">
    <location>
        <begin position="1"/>
        <end position="26"/>
    </location>
</feature>
<keyword evidence="3" id="KW-0732">Signal</keyword>
<feature type="chain" id="PRO_5019039184" description="Pectate lyase domain-containing protein" evidence="3">
    <location>
        <begin position="27"/>
        <end position="945"/>
    </location>
</feature>
<dbReference type="InterPro" id="IPR012334">
    <property type="entry name" value="Pectin_lyas_fold"/>
</dbReference>
<accession>A0A437RL11</accession>
<protein>
    <recommendedName>
        <fullName evidence="4">Pectate lyase domain-containing protein</fullName>
    </recommendedName>
</protein>
<gene>
    <name evidence="5" type="ORF">EOE66_07010</name>
</gene>
<dbReference type="OrthoDB" id="9804661at2"/>
<keyword evidence="2" id="KW-0624">Polysaccharide degradation</keyword>
<evidence type="ECO:0000259" key="4">
    <source>
        <dbReference type="SMART" id="SM00656"/>
    </source>
</evidence>
<dbReference type="InterPro" id="IPR011050">
    <property type="entry name" value="Pectin_lyase_fold/virulence"/>
</dbReference>
<dbReference type="InterPro" id="IPR045032">
    <property type="entry name" value="PEL"/>
</dbReference>
<comment type="similarity">
    <text evidence="2">Belongs to the polysaccharide lyase 1 family.</text>
</comment>
<keyword evidence="6" id="KW-1185">Reference proteome</keyword>
<reference evidence="5 6" key="1">
    <citation type="submission" date="2019-01" db="EMBL/GenBank/DDBJ databases">
        <authorList>
            <person name="Chen W.-M."/>
        </authorList>
    </citation>
    <scope>NUCLEOTIDE SEQUENCE [LARGE SCALE GENOMIC DNA]</scope>
    <source>
        <strain evidence="5 6">KYPY4</strain>
    </source>
</reference>
<proteinExistence type="inferred from homology"/>
<dbReference type="GO" id="GO:0005576">
    <property type="term" value="C:extracellular region"/>
    <property type="evidence" value="ECO:0007669"/>
    <property type="project" value="UniProtKB-SubCell"/>
</dbReference>
<dbReference type="SUPFAM" id="SSF51126">
    <property type="entry name" value="Pectin lyase-like"/>
    <property type="match status" value="2"/>
</dbReference>
<dbReference type="InterPro" id="IPR002022">
    <property type="entry name" value="Pec_lyase"/>
</dbReference>
<evidence type="ECO:0000313" key="6">
    <source>
        <dbReference type="Proteomes" id="UP000285575"/>
    </source>
</evidence>
<evidence type="ECO:0000256" key="2">
    <source>
        <dbReference type="RuleBase" id="RU361173"/>
    </source>
</evidence>
<dbReference type="SMART" id="SM00656">
    <property type="entry name" value="Amb_all"/>
    <property type="match status" value="1"/>
</dbReference>
<dbReference type="AlphaFoldDB" id="A0A437RL11"/>
<dbReference type="Gene3D" id="2.160.20.10">
    <property type="entry name" value="Single-stranded right-handed beta-helix, Pectin lyase-like"/>
    <property type="match status" value="2"/>
</dbReference>
<dbReference type="GO" id="GO:0000272">
    <property type="term" value="P:polysaccharide catabolic process"/>
    <property type="evidence" value="ECO:0007669"/>
    <property type="project" value="UniProtKB-KW"/>
</dbReference>
<dbReference type="RefSeq" id="WP_128227946.1">
    <property type="nucleotide sequence ID" value="NZ_SACR01000002.1"/>
</dbReference>
<comment type="caution">
    <text evidence="5">The sequence shown here is derived from an EMBL/GenBank/DDBJ whole genome shotgun (WGS) entry which is preliminary data.</text>
</comment>
<dbReference type="PANTHER" id="PTHR31683:SF18">
    <property type="entry name" value="PECTATE LYASE 21-RELATED"/>
    <property type="match status" value="1"/>
</dbReference>
<feature type="domain" description="Pectate lyase" evidence="4">
    <location>
        <begin position="54"/>
        <end position="316"/>
    </location>
</feature>
<keyword evidence="1 2" id="KW-0456">Lyase</keyword>
<name>A0A437RL11_9BURK</name>
<keyword evidence="2" id="KW-0119">Carbohydrate metabolism</keyword>
<organism evidence="5 6">
    <name type="scientific">Rubrivivax rivuli</name>
    <dbReference type="NCBI Taxonomy" id="1862385"/>
    <lineage>
        <taxon>Bacteria</taxon>
        <taxon>Pseudomonadati</taxon>
        <taxon>Pseudomonadota</taxon>
        <taxon>Betaproteobacteria</taxon>
        <taxon>Burkholderiales</taxon>
        <taxon>Sphaerotilaceae</taxon>
        <taxon>Rubrivivax</taxon>
    </lineage>
</organism>
<dbReference type="GO" id="GO:0030570">
    <property type="term" value="F:pectate lyase activity"/>
    <property type="evidence" value="ECO:0007669"/>
    <property type="project" value="InterPro"/>
</dbReference>
<dbReference type="Pfam" id="PF00544">
    <property type="entry name" value="Pectate_lyase_4"/>
    <property type="match status" value="1"/>
</dbReference>
<dbReference type="EMBL" id="SACR01000002">
    <property type="protein sequence ID" value="RVU47483.1"/>
    <property type="molecule type" value="Genomic_DNA"/>
</dbReference>
<keyword evidence="2" id="KW-0964">Secreted</keyword>